<gene>
    <name evidence="1" type="ORF">N508_001756</name>
</gene>
<dbReference type="KEGG" id="msch:N508_001756"/>
<sequence length="544" mass="63892">MKKTILKQIEKLHAEERHAEIISFLEKTNEVHDYELTCLLARAYCNMPVMANNDNDYINKGLSLLLSVKDMGENDPLWHYRTGFAYFYADKEEEALIHFKKAVELIPKTKESAVKWRDFNIGYFIGECEDILKAKKIKDKFGTGKKASKEDTLNFILFNLLHRSLPQEDFVTDNSIYIPEWMLVIRPLIIDFDNEKIEIEWNITCPVFDNSIKELTFGAGENLYEAVFIAVGTFTASLLQTVKNILSNNPAKFTYSSEFNSHYHNWNVYYNPLLVARDEMQSDRLDDLIFWNQIENILHKYLGNQKSVCIKIYAAKFAGNIISECCIDDIYINELSNIIGDYIDNSLNTKDSFYTIRQYIILTQHEDTRLPYKYENKEGYIELKNNLKKICDVIYDLKPFDEEDYEDIEDAFFYLINELDDMVHDFTLCIEALIFIPEIFAANLYDGIAFPESIIIYMQDEEEPLSINYTQFADYSRIYRAVWEIFDSYEDTEKRDIIYNKFISMSFSINSIIAEGKKIEDLEDADEIMIPIFEVNADERFEIR</sequence>
<reference evidence="1" key="2">
    <citation type="submission" date="2022-05" db="EMBL/GenBank/DDBJ databases">
        <authorList>
            <person name="Proctor A.L."/>
            <person name="Phillips G.J."/>
            <person name="Wannemuehler M.J."/>
        </authorList>
    </citation>
    <scope>NUCLEOTIDE SEQUENCE</scope>
    <source>
        <strain evidence="1">ASF457</strain>
    </source>
</reference>
<dbReference type="InterPro" id="IPR011990">
    <property type="entry name" value="TPR-like_helical_dom_sf"/>
</dbReference>
<dbReference type="Pfam" id="PF19875">
    <property type="entry name" value="DUF6348"/>
    <property type="match status" value="1"/>
</dbReference>
<accession>V2PZ22</accession>
<reference evidence="1" key="3">
    <citation type="submission" date="2022-06" db="EMBL/GenBank/DDBJ databases">
        <title>Resources to Facilitate Use of the Altered Schaedler Flora (ASF) Mouse Model to Study Microbiome Function.</title>
        <authorList>
            <person name="Proctor A."/>
            <person name="Parvinroo S."/>
            <person name="Richie T."/>
            <person name="Jia X."/>
            <person name="Lee S.T.M."/>
            <person name="Karp P.D."/>
            <person name="Paley S."/>
            <person name="Kostic A.D."/>
            <person name="Pierre J.F."/>
            <person name="Wannemuehler M.J."/>
            <person name="Phillips G.J."/>
        </authorList>
    </citation>
    <scope>NUCLEOTIDE SEQUENCE</scope>
    <source>
        <strain evidence="1">ASF457</strain>
    </source>
</reference>
<dbReference type="InterPro" id="IPR019734">
    <property type="entry name" value="TPR_rpt"/>
</dbReference>
<dbReference type="SUPFAM" id="SSF48452">
    <property type="entry name" value="TPR-like"/>
    <property type="match status" value="1"/>
</dbReference>
<dbReference type="RefSeq" id="WP_023276037.1">
    <property type="nucleotide sequence ID" value="NZ_CP097562.1"/>
</dbReference>
<dbReference type="InterPro" id="IPR045929">
    <property type="entry name" value="DUF6348"/>
</dbReference>
<dbReference type="PROSITE" id="PS50005">
    <property type="entry name" value="TPR"/>
    <property type="match status" value="1"/>
</dbReference>
<name>V2PZ22_9BACT</name>
<evidence type="ECO:0000313" key="1">
    <source>
        <dbReference type="EMBL" id="USF24667.1"/>
    </source>
</evidence>
<protein>
    <submittedName>
        <fullName evidence="1">Uncharacterized protein</fullName>
    </submittedName>
</protein>
<dbReference type="Gene3D" id="1.25.40.10">
    <property type="entry name" value="Tetratricopeptide repeat domain"/>
    <property type="match status" value="1"/>
</dbReference>
<evidence type="ECO:0000313" key="2">
    <source>
        <dbReference type="Proteomes" id="UP000017429"/>
    </source>
</evidence>
<dbReference type="OrthoDB" id="305452at2"/>
<dbReference type="EMBL" id="CP097562">
    <property type="protein sequence ID" value="USF24667.1"/>
    <property type="molecule type" value="Genomic_DNA"/>
</dbReference>
<dbReference type="AlphaFoldDB" id="V2PZ22"/>
<reference evidence="1" key="1">
    <citation type="journal article" date="2014" name="Genome Announc.">
        <title>Draft genome sequences of the altered schaedler flora, a defined bacterial community from gnotobiotic mice.</title>
        <authorList>
            <person name="Wannemuehler M.J."/>
            <person name="Overstreet A.M."/>
            <person name="Ward D.V."/>
            <person name="Phillips G.J."/>
        </authorList>
    </citation>
    <scope>NUCLEOTIDE SEQUENCE</scope>
    <source>
        <strain evidence="1">ASF457</strain>
    </source>
</reference>
<keyword evidence="2" id="KW-1185">Reference proteome</keyword>
<proteinExistence type="predicted"/>
<dbReference type="Proteomes" id="UP000017429">
    <property type="component" value="Chromosome"/>
</dbReference>
<organism evidence="1 2">
    <name type="scientific">Mucispirillum schaedleri ASF457</name>
    <dbReference type="NCBI Taxonomy" id="1379858"/>
    <lineage>
        <taxon>Bacteria</taxon>
        <taxon>Pseudomonadati</taxon>
        <taxon>Deferribacterota</taxon>
        <taxon>Deferribacteres</taxon>
        <taxon>Deferribacterales</taxon>
        <taxon>Mucispirillaceae</taxon>
        <taxon>Mucispirillum</taxon>
    </lineage>
</organism>
<dbReference type="eggNOG" id="COG0457">
    <property type="taxonomic scope" value="Bacteria"/>
</dbReference>